<dbReference type="InterPro" id="IPR029333">
    <property type="entry name" value="BBS2_GAE_dom"/>
</dbReference>
<evidence type="ECO:0000259" key="9">
    <source>
        <dbReference type="Pfam" id="PF14783"/>
    </source>
</evidence>
<evidence type="ECO:0000313" key="12">
    <source>
        <dbReference type="EMBL" id="CAE0149588.1"/>
    </source>
</evidence>
<sequence length="553" mass="59531">MAFADADGDGNRELLVGSDDFEIRVFRGEEVIAEVTEAERVVGLTELSGSRYGYALANGTIGVYDRGQRAWRVKSKHKVHALGTYDLDGDGVPELVSGWSNGKVEVRMDRTGETVYKDTLSSAVASLQVADYRLDGKEELIACGVNGELKGYLPAEGEAIEGNLMGNDAEEEKMALLAQEKQELLFELQSIERRLTKSSASGPPPVVPLSTKLEQRLEPNVTAGAVDMVVSCTPPAVITGIISFGERLFEDESIYAVPERPTHEMRVPLRPKVDQAITTLNKCIVSMPGAAGYHIFNFDLTLPPYCMYKRAAKGSAVNPDAGVSFHISPNMVPRLAVWVSQTFAGAGGADSAAGQPAMADPSANVDELFVSLRDGSPLAIRASAAAGQVTVRCADMDMAGSIVQDLCAALNIGELESIANFPAKVQAFGEVLARVEQYNSTRVRMTAEMAEITNTVKSLVVKAEDARMMGNMPHMRKMYSAMRDANRDLVLEHTKRATNHAELLAALKEVNQMIQRAARLRAGSAKARVVSACRAAIKNNSPQAINKIIADGA</sequence>
<proteinExistence type="predicted"/>
<dbReference type="Pfam" id="PF14782">
    <property type="entry name" value="BBS2_GAE"/>
    <property type="match status" value="1"/>
</dbReference>
<evidence type="ECO:0000256" key="3">
    <source>
        <dbReference type="ARBA" id="ARBA00022490"/>
    </source>
</evidence>
<evidence type="ECO:0000256" key="4">
    <source>
        <dbReference type="ARBA" id="ARBA00023069"/>
    </source>
</evidence>
<feature type="domain" description="Ciliary BBSome complex subunit 2 middle region" evidence="9">
    <location>
        <begin position="1"/>
        <end position="107"/>
    </location>
</feature>
<dbReference type="Pfam" id="PF14783">
    <property type="entry name" value="BBS2_Mid"/>
    <property type="match status" value="1"/>
</dbReference>
<dbReference type="InterPro" id="IPR016616">
    <property type="entry name" value="Bardet-Biedl_syndrome_2_prot"/>
</dbReference>
<accession>A0A7S3FHQ4</accession>
<evidence type="ECO:0008006" key="14">
    <source>
        <dbReference type="Google" id="ProtNLM"/>
    </source>
</evidence>
<evidence type="ECO:0000256" key="7">
    <source>
        <dbReference type="SAM" id="Coils"/>
    </source>
</evidence>
<feature type="coiled-coil region" evidence="7">
    <location>
        <begin position="167"/>
        <end position="194"/>
    </location>
</feature>
<dbReference type="EMBL" id="HBHY01019314">
    <property type="protein sequence ID" value="CAE0149604.1"/>
    <property type="molecule type" value="Transcribed_RNA"/>
</dbReference>
<evidence type="ECO:0000256" key="1">
    <source>
        <dbReference type="ARBA" id="ARBA00004138"/>
    </source>
</evidence>
<name>A0A7S3FHQ4_9VIRI</name>
<dbReference type="InterPro" id="IPR055380">
    <property type="entry name" value="BBS2_hp_dom"/>
</dbReference>
<feature type="domain" description="BBS2 hairpin" evidence="11">
    <location>
        <begin position="422"/>
        <end position="519"/>
    </location>
</feature>
<reference evidence="12" key="1">
    <citation type="submission" date="2021-01" db="EMBL/GenBank/DDBJ databases">
        <authorList>
            <person name="Corre E."/>
            <person name="Pelletier E."/>
            <person name="Niang G."/>
            <person name="Scheremetjew M."/>
            <person name="Finn R."/>
            <person name="Kale V."/>
            <person name="Holt S."/>
            <person name="Cochrane G."/>
            <person name="Meng A."/>
            <person name="Brown T."/>
            <person name="Cohen L."/>
        </authorList>
    </citation>
    <scope>NUCLEOTIDE SEQUENCE</scope>
    <source>
        <strain evidence="12">RCC927</strain>
    </source>
</reference>
<gene>
    <name evidence="12" type="ORF">PSIN1315_LOCUS12365</name>
    <name evidence="13" type="ORF">PSIN1315_LOCUS12372</name>
</gene>
<organism evidence="12">
    <name type="scientific">Prasinoderma singulare</name>
    <dbReference type="NCBI Taxonomy" id="676789"/>
    <lineage>
        <taxon>Eukaryota</taxon>
        <taxon>Viridiplantae</taxon>
        <taxon>Prasinodermophyta</taxon>
        <taxon>Prasinodermophyceae</taxon>
        <taxon>Prasinodermales</taxon>
        <taxon>Prasinodermaceae</taxon>
        <taxon>Prasinoderma</taxon>
    </lineage>
</organism>
<dbReference type="InterPro" id="IPR055379">
    <property type="entry name" value="BBS2_pf_dom"/>
</dbReference>
<dbReference type="GO" id="GO:0016020">
    <property type="term" value="C:membrane"/>
    <property type="evidence" value="ECO:0007669"/>
    <property type="project" value="TreeGrafter"/>
</dbReference>
<feature type="domain" description="BBS2 platform" evidence="10">
    <location>
        <begin position="308"/>
        <end position="409"/>
    </location>
</feature>
<evidence type="ECO:0000256" key="2">
    <source>
        <dbReference type="ARBA" id="ARBA00004245"/>
    </source>
</evidence>
<dbReference type="PANTHER" id="PTHR32465:SF0">
    <property type="entry name" value="BARDET-BIEDL SYNDROME 2 PROTEIN"/>
    <property type="match status" value="1"/>
</dbReference>
<dbReference type="SUPFAM" id="SSF69318">
    <property type="entry name" value="Integrin alpha N-terminal domain"/>
    <property type="match status" value="1"/>
</dbReference>
<dbReference type="AlphaFoldDB" id="A0A7S3FHQ4"/>
<dbReference type="PANTHER" id="PTHR32465">
    <property type="entry name" value="BARDET-BIEDL SYNDROME 2 PROTEIN"/>
    <property type="match status" value="1"/>
</dbReference>
<dbReference type="InterPro" id="IPR029429">
    <property type="entry name" value="BBS2_Mid"/>
</dbReference>
<evidence type="ECO:0000259" key="11">
    <source>
        <dbReference type="Pfam" id="PF23353"/>
    </source>
</evidence>
<evidence type="ECO:0000259" key="8">
    <source>
        <dbReference type="Pfam" id="PF14782"/>
    </source>
</evidence>
<evidence type="ECO:0000256" key="5">
    <source>
        <dbReference type="ARBA" id="ARBA00023212"/>
    </source>
</evidence>
<dbReference type="Pfam" id="PF23350">
    <property type="entry name" value="BBS2_pf"/>
    <property type="match status" value="1"/>
</dbReference>
<dbReference type="GO" id="GO:1905515">
    <property type="term" value="P:non-motile cilium assembly"/>
    <property type="evidence" value="ECO:0007669"/>
    <property type="project" value="InterPro"/>
</dbReference>
<keyword evidence="7" id="KW-0175">Coiled coil</keyword>
<feature type="domain" description="BBS2 GAE" evidence="8">
    <location>
        <begin position="223"/>
        <end position="303"/>
    </location>
</feature>
<keyword evidence="4" id="KW-0969">Cilium</keyword>
<protein>
    <recommendedName>
        <fullName evidence="14">Bardet-Biedl syndrome 2 protein</fullName>
    </recommendedName>
</protein>
<keyword evidence="6" id="KW-0966">Cell projection</keyword>
<keyword evidence="3" id="KW-0963">Cytoplasm</keyword>
<dbReference type="GO" id="GO:0036064">
    <property type="term" value="C:ciliary basal body"/>
    <property type="evidence" value="ECO:0007669"/>
    <property type="project" value="TreeGrafter"/>
</dbReference>
<evidence type="ECO:0000259" key="10">
    <source>
        <dbReference type="Pfam" id="PF23350"/>
    </source>
</evidence>
<evidence type="ECO:0000313" key="13">
    <source>
        <dbReference type="EMBL" id="CAE0149604.1"/>
    </source>
</evidence>
<dbReference type="Pfam" id="PF23353">
    <property type="entry name" value="BBS2_hp"/>
    <property type="match status" value="1"/>
</dbReference>
<comment type="subcellular location">
    <subcellularLocation>
        <location evidence="1">Cell projection</location>
        <location evidence="1">Cilium</location>
    </subcellularLocation>
    <subcellularLocation>
        <location evidence="2">Cytoplasm</location>
        <location evidence="2">Cytoskeleton</location>
    </subcellularLocation>
</comment>
<dbReference type="InterPro" id="IPR028994">
    <property type="entry name" value="Integrin_alpha_N"/>
</dbReference>
<dbReference type="EMBL" id="HBHY01019303">
    <property type="protein sequence ID" value="CAE0149588.1"/>
    <property type="molecule type" value="Transcribed_RNA"/>
</dbReference>
<dbReference type="GO" id="GO:0034464">
    <property type="term" value="C:BBSome"/>
    <property type="evidence" value="ECO:0007669"/>
    <property type="project" value="InterPro"/>
</dbReference>
<dbReference type="GO" id="GO:0031514">
    <property type="term" value="C:motile cilium"/>
    <property type="evidence" value="ECO:0007669"/>
    <property type="project" value="TreeGrafter"/>
</dbReference>
<keyword evidence="5" id="KW-0206">Cytoskeleton</keyword>
<evidence type="ECO:0000256" key="6">
    <source>
        <dbReference type="ARBA" id="ARBA00023273"/>
    </source>
</evidence>